<dbReference type="EMBL" id="PYYB01000001">
    <property type="protein sequence ID" value="PTL58591.1"/>
    <property type="molecule type" value="Genomic_DNA"/>
</dbReference>
<dbReference type="PANTHER" id="PTHR44688">
    <property type="entry name" value="DNA-BINDING TRANSCRIPTIONAL ACTIVATOR DEVR_DOSR"/>
    <property type="match status" value="1"/>
</dbReference>
<keyword evidence="6" id="KW-1185">Reference proteome</keyword>
<proteinExistence type="predicted"/>
<evidence type="ECO:0000256" key="1">
    <source>
        <dbReference type="ARBA" id="ARBA00023015"/>
    </source>
</evidence>
<accession>A0A2T4UH64</accession>
<gene>
    <name evidence="5" type="ORF">C7Y72_02415</name>
</gene>
<reference evidence="5 6" key="1">
    <citation type="submission" date="2018-03" db="EMBL/GenBank/DDBJ databases">
        <title>Aquarubrobacter algicola gen. nov., sp. nov., a novel actinobacterium isolated from shallow eutrophic lake during the end of cyanobacterial harmful algal blooms.</title>
        <authorList>
            <person name="Chun S.J."/>
        </authorList>
    </citation>
    <scope>NUCLEOTIDE SEQUENCE [LARGE SCALE GENOMIC DNA]</scope>
    <source>
        <strain evidence="5 6">Seoho-28</strain>
    </source>
</reference>
<dbReference type="SMART" id="SM00421">
    <property type="entry name" value="HTH_LUXR"/>
    <property type="match status" value="1"/>
</dbReference>
<dbReference type="RefSeq" id="WP_107567029.1">
    <property type="nucleotide sequence ID" value="NZ_PYYB01000001.1"/>
</dbReference>
<protein>
    <recommendedName>
        <fullName evidence="4">HTH luxR-type domain-containing protein</fullName>
    </recommendedName>
</protein>
<keyword evidence="1" id="KW-0805">Transcription regulation</keyword>
<name>A0A2T4UH64_9ACTN</name>
<evidence type="ECO:0000313" key="6">
    <source>
        <dbReference type="Proteomes" id="UP000240739"/>
    </source>
</evidence>
<dbReference type="Proteomes" id="UP000240739">
    <property type="component" value="Unassembled WGS sequence"/>
</dbReference>
<evidence type="ECO:0000313" key="5">
    <source>
        <dbReference type="EMBL" id="PTL58591.1"/>
    </source>
</evidence>
<feature type="domain" description="HTH luxR-type" evidence="4">
    <location>
        <begin position="213"/>
        <end position="278"/>
    </location>
</feature>
<dbReference type="InterPro" id="IPR016032">
    <property type="entry name" value="Sig_transdc_resp-reg_C-effctor"/>
</dbReference>
<dbReference type="AlphaFoldDB" id="A0A2T4UH64"/>
<comment type="caution">
    <text evidence="5">The sequence shown here is derived from an EMBL/GenBank/DDBJ whole genome shotgun (WGS) entry which is preliminary data.</text>
</comment>
<sequence>MSTVDAPVRVLDAVFPKAGAAHPPGPEAALARALLALGGARRPEHLIERAPAVLVRWSAFEQATLLRVEHTTCTTLSVASSTGRAPVPQGERALTDLELEVVRRRGPALVPGCSVVAPVLAETSVIGLLHAVPAGTGSAQDRDLLHAFAAGFGHLFERATLEARLAASADRARAFATTIAAGLAPSQDAVLRLGPPDRASVARVPLTAVPRAENGAQLLLTARQLEVLELMAAGRTNAEIADALTVSEGTVKSHVKLILRRLKAANRAEAVSRYMRLAGARAA</sequence>
<keyword evidence="3" id="KW-0804">Transcription</keyword>
<keyword evidence="2" id="KW-0238">DNA-binding</keyword>
<dbReference type="CDD" id="cd06170">
    <property type="entry name" value="LuxR_C_like"/>
    <property type="match status" value="1"/>
</dbReference>
<dbReference type="Gene3D" id="1.10.10.10">
    <property type="entry name" value="Winged helix-like DNA-binding domain superfamily/Winged helix DNA-binding domain"/>
    <property type="match status" value="1"/>
</dbReference>
<evidence type="ECO:0000256" key="3">
    <source>
        <dbReference type="ARBA" id="ARBA00023163"/>
    </source>
</evidence>
<dbReference type="InterPro" id="IPR000792">
    <property type="entry name" value="Tscrpt_reg_LuxR_C"/>
</dbReference>
<dbReference type="PRINTS" id="PR00038">
    <property type="entry name" value="HTHLUXR"/>
</dbReference>
<evidence type="ECO:0000256" key="2">
    <source>
        <dbReference type="ARBA" id="ARBA00023125"/>
    </source>
</evidence>
<dbReference type="OrthoDB" id="9808843at2"/>
<dbReference type="InterPro" id="IPR036388">
    <property type="entry name" value="WH-like_DNA-bd_sf"/>
</dbReference>
<evidence type="ECO:0000259" key="4">
    <source>
        <dbReference type="PROSITE" id="PS50043"/>
    </source>
</evidence>
<dbReference type="PANTHER" id="PTHR44688:SF16">
    <property type="entry name" value="DNA-BINDING TRANSCRIPTIONAL ACTIVATOR DEVR_DOSR"/>
    <property type="match status" value="1"/>
</dbReference>
<dbReference type="GO" id="GO:0003677">
    <property type="term" value="F:DNA binding"/>
    <property type="evidence" value="ECO:0007669"/>
    <property type="project" value="UniProtKB-KW"/>
</dbReference>
<organism evidence="5 6">
    <name type="scientific">Paraconexibacter algicola</name>
    <dbReference type="NCBI Taxonomy" id="2133960"/>
    <lineage>
        <taxon>Bacteria</taxon>
        <taxon>Bacillati</taxon>
        <taxon>Actinomycetota</taxon>
        <taxon>Thermoleophilia</taxon>
        <taxon>Solirubrobacterales</taxon>
        <taxon>Paraconexibacteraceae</taxon>
        <taxon>Paraconexibacter</taxon>
    </lineage>
</organism>
<dbReference type="SUPFAM" id="SSF46894">
    <property type="entry name" value="C-terminal effector domain of the bipartite response regulators"/>
    <property type="match status" value="1"/>
</dbReference>
<dbReference type="PROSITE" id="PS50043">
    <property type="entry name" value="HTH_LUXR_2"/>
    <property type="match status" value="1"/>
</dbReference>
<dbReference type="Pfam" id="PF00196">
    <property type="entry name" value="GerE"/>
    <property type="match status" value="1"/>
</dbReference>
<dbReference type="GO" id="GO:0006355">
    <property type="term" value="P:regulation of DNA-templated transcription"/>
    <property type="evidence" value="ECO:0007669"/>
    <property type="project" value="InterPro"/>
</dbReference>